<evidence type="ECO:0000256" key="3">
    <source>
        <dbReference type="ARBA" id="ARBA00022448"/>
    </source>
</evidence>
<dbReference type="Proteomes" id="UP001610446">
    <property type="component" value="Unassembled WGS sequence"/>
</dbReference>
<evidence type="ECO:0000256" key="8">
    <source>
        <dbReference type="SAM" id="MobiDB-lite"/>
    </source>
</evidence>
<protein>
    <submittedName>
        <fullName evidence="11">Major facilitator superfamily domain-containing protein</fullName>
    </submittedName>
</protein>
<dbReference type="Pfam" id="PF07690">
    <property type="entry name" value="MFS_1"/>
    <property type="match status" value="1"/>
</dbReference>
<feature type="transmembrane region" description="Helical" evidence="9">
    <location>
        <begin position="122"/>
        <end position="140"/>
    </location>
</feature>
<evidence type="ECO:0000313" key="11">
    <source>
        <dbReference type="EMBL" id="KAL2847484.1"/>
    </source>
</evidence>
<evidence type="ECO:0000256" key="9">
    <source>
        <dbReference type="SAM" id="Phobius"/>
    </source>
</evidence>
<comment type="similarity">
    <text evidence="2">Belongs to the major facilitator superfamily.</text>
</comment>
<comment type="caution">
    <text evidence="11">The sequence shown here is derived from an EMBL/GenBank/DDBJ whole genome shotgun (WGS) entry which is preliminary data.</text>
</comment>
<evidence type="ECO:0000256" key="2">
    <source>
        <dbReference type="ARBA" id="ARBA00008335"/>
    </source>
</evidence>
<evidence type="ECO:0000256" key="5">
    <source>
        <dbReference type="ARBA" id="ARBA00022989"/>
    </source>
</evidence>
<feature type="transmembrane region" description="Helical" evidence="9">
    <location>
        <begin position="146"/>
        <end position="167"/>
    </location>
</feature>
<feature type="transmembrane region" description="Helical" evidence="9">
    <location>
        <begin position="179"/>
        <end position="196"/>
    </location>
</feature>
<feature type="transmembrane region" description="Helical" evidence="9">
    <location>
        <begin position="51"/>
        <end position="70"/>
    </location>
</feature>
<evidence type="ECO:0000313" key="12">
    <source>
        <dbReference type="Proteomes" id="UP001610446"/>
    </source>
</evidence>
<feature type="transmembrane region" description="Helical" evidence="9">
    <location>
        <begin position="208"/>
        <end position="232"/>
    </location>
</feature>
<comment type="subcellular location">
    <subcellularLocation>
        <location evidence="1">Endomembrane system</location>
        <topology evidence="1">Multi-pass membrane protein</topology>
    </subcellularLocation>
</comment>
<feature type="transmembrane region" description="Helical" evidence="9">
    <location>
        <begin position="263"/>
        <end position="285"/>
    </location>
</feature>
<reference evidence="11 12" key="1">
    <citation type="submission" date="2024-07" db="EMBL/GenBank/DDBJ databases">
        <title>Section-level genome sequencing and comparative genomics of Aspergillus sections Usti and Cavernicolus.</title>
        <authorList>
            <consortium name="Lawrence Berkeley National Laboratory"/>
            <person name="Nybo J.L."/>
            <person name="Vesth T.C."/>
            <person name="Theobald S."/>
            <person name="Frisvad J.C."/>
            <person name="Larsen T.O."/>
            <person name="Kjaerboelling I."/>
            <person name="Rothschild-Mancinelli K."/>
            <person name="Lyhne E.K."/>
            <person name="Kogle M.E."/>
            <person name="Barry K."/>
            <person name="Clum A."/>
            <person name="Na H."/>
            <person name="Ledsgaard L."/>
            <person name="Lin J."/>
            <person name="Lipzen A."/>
            <person name="Kuo A."/>
            <person name="Riley R."/>
            <person name="Mondo S."/>
            <person name="Labutti K."/>
            <person name="Haridas S."/>
            <person name="Pangalinan J."/>
            <person name="Salamov A.A."/>
            <person name="Simmons B.A."/>
            <person name="Magnuson J.K."/>
            <person name="Chen J."/>
            <person name="Drula E."/>
            <person name="Henrissat B."/>
            <person name="Wiebenga A."/>
            <person name="Lubbers R.J."/>
            <person name="Gomes A.C."/>
            <person name="Makela M.R."/>
            <person name="Stajich J."/>
            <person name="Grigoriev I.V."/>
            <person name="Mortensen U.H."/>
            <person name="De Vries R.P."/>
            <person name="Baker S.E."/>
            <person name="Andersen M.R."/>
        </authorList>
    </citation>
    <scope>NUCLEOTIDE SEQUENCE [LARGE SCALE GENOMIC DNA]</scope>
    <source>
        <strain evidence="11 12">CBS 123904</strain>
    </source>
</reference>
<name>A0ABR4K6W4_9EURO</name>
<feature type="transmembrane region" description="Helical" evidence="9">
    <location>
        <begin position="374"/>
        <end position="392"/>
    </location>
</feature>
<proteinExistence type="inferred from homology"/>
<dbReference type="InterPro" id="IPR011701">
    <property type="entry name" value="MFS"/>
</dbReference>
<organism evidence="11 12">
    <name type="scientific">Aspergillus pseudoustus</name>
    <dbReference type="NCBI Taxonomy" id="1810923"/>
    <lineage>
        <taxon>Eukaryota</taxon>
        <taxon>Fungi</taxon>
        <taxon>Dikarya</taxon>
        <taxon>Ascomycota</taxon>
        <taxon>Pezizomycotina</taxon>
        <taxon>Eurotiomycetes</taxon>
        <taxon>Eurotiomycetidae</taxon>
        <taxon>Eurotiales</taxon>
        <taxon>Aspergillaceae</taxon>
        <taxon>Aspergillus</taxon>
        <taxon>Aspergillus subgen. Nidulantes</taxon>
    </lineage>
</organism>
<keyword evidence="3" id="KW-0813">Transport</keyword>
<feature type="transmembrane region" description="Helical" evidence="9">
    <location>
        <begin position="460"/>
        <end position="488"/>
    </location>
</feature>
<dbReference type="InterPro" id="IPR036259">
    <property type="entry name" value="MFS_trans_sf"/>
</dbReference>
<keyword evidence="12" id="KW-1185">Reference proteome</keyword>
<sequence length="577" mass="63258">MAADSEWKETGHSVVAQPHPRPANDDAASTDSMEISPGVKRIELINQQFGLWARVAMFSGIWLIAYVYGLDGTVRGTYQPRATADYGQHSLLSTITVLRAVIAAAAQPTAAKIADMFGRVELIFFSVFFYTLGTVIETAANNVQTFCAGAVIYQIGYTGVMFLVEVLIGDTTSTRSRLLFSYIPATPFIINTWIGGNLTDAVLKVTSWRWGIGMFTIIFPVCSIPLFLTLVYGHWKAKKVTSYPSLISVFGTKRFLVEIFWRMDILGIILLIAVFALILVPFTIARSSTDQWKQAKIIAPLVIGVFCIPAWIYWEKTCKHPMIPFKLLKDRAVWGAIGIAVMLNTAWSLQGTYLYTVLIVAFDESNLSATRISSLYSFSSVITGCILGFIVLKVRRLKPFIVAGTLLFLVAFGILYKFRGGTGRSSYSGIIGGEILLGIAGGMFPYPAQASIQTATKHEHLAIVTALFLASYNIGSALGGTISGVIWAQTLLPELTDRLGNATLAASIYADPFQFVLENPVGTPMREVVIEGYTHTQRLLCITGLCLSVPLIVFSLCIRDPKLTNEQSLKDAEKELD</sequence>
<dbReference type="InterPro" id="IPR020846">
    <property type="entry name" value="MFS_dom"/>
</dbReference>
<dbReference type="Gene3D" id="1.20.1250.20">
    <property type="entry name" value="MFS general substrate transporter like domains"/>
    <property type="match status" value="2"/>
</dbReference>
<feature type="compositionally biased region" description="Basic and acidic residues" evidence="8">
    <location>
        <begin position="1"/>
        <end position="11"/>
    </location>
</feature>
<evidence type="ECO:0000256" key="1">
    <source>
        <dbReference type="ARBA" id="ARBA00004127"/>
    </source>
</evidence>
<gene>
    <name evidence="11" type="ORF">BJY01DRAFT_212684</name>
</gene>
<accession>A0ABR4K6W4</accession>
<evidence type="ECO:0000256" key="6">
    <source>
        <dbReference type="ARBA" id="ARBA00023065"/>
    </source>
</evidence>
<evidence type="ECO:0000256" key="7">
    <source>
        <dbReference type="ARBA" id="ARBA00023136"/>
    </source>
</evidence>
<dbReference type="EMBL" id="JBFXLU010000056">
    <property type="protein sequence ID" value="KAL2847484.1"/>
    <property type="molecule type" value="Genomic_DNA"/>
</dbReference>
<keyword evidence="5 9" id="KW-1133">Transmembrane helix</keyword>
<keyword evidence="7 9" id="KW-0472">Membrane</keyword>
<evidence type="ECO:0000259" key="10">
    <source>
        <dbReference type="PROSITE" id="PS50850"/>
    </source>
</evidence>
<keyword evidence="4 9" id="KW-0812">Transmembrane</keyword>
<keyword evidence="6" id="KW-0406">Ion transport</keyword>
<dbReference type="PANTHER" id="PTHR23501">
    <property type="entry name" value="MAJOR FACILITATOR SUPERFAMILY"/>
    <property type="match status" value="1"/>
</dbReference>
<feature type="transmembrane region" description="Helical" evidence="9">
    <location>
        <begin position="430"/>
        <end position="448"/>
    </location>
</feature>
<dbReference type="SUPFAM" id="SSF103473">
    <property type="entry name" value="MFS general substrate transporter"/>
    <property type="match status" value="1"/>
</dbReference>
<evidence type="ECO:0000256" key="4">
    <source>
        <dbReference type="ARBA" id="ARBA00022692"/>
    </source>
</evidence>
<feature type="transmembrane region" description="Helical" evidence="9">
    <location>
        <begin position="399"/>
        <end position="418"/>
    </location>
</feature>
<feature type="domain" description="Major facilitator superfamily (MFS) profile" evidence="10">
    <location>
        <begin position="57"/>
        <end position="562"/>
    </location>
</feature>
<feature type="transmembrane region" description="Helical" evidence="9">
    <location>
        <begin position="90"/>
        <end position="110"/>
    </location>
</feature>
<dbReference type="PROSITE" id="PS50850">
    <property type="entry name" value="MFS"/>
    <property type="match status" value="1"/>
</dbReference>
<feature type="region of interest" description="Disordered" evidence="8">
    <location>
        <begin position="1"/>
        <end position="32"/>
    </location>
</feature>
<feature type="transmembrane region" description="Helical" evidence="9">
    <location>
        <begin position="334"/>
        <end position="362"/>
    </location>
</feature>
<dbReference type="PANTHER" id="PTHR23501:SF92">
    <property type="entry name" value="GLUTATHIONE EXCHANGER 1-RELATED"/>
    <property type="match status" value="1"/>
</dbReference>
<feature type="transmembrane region" description="Helical" evidence="9">
    <location>
        <begin position="537"/>
        <end position="558"/>
    </location>
</feature>
<feature type="transmembrane region" description="Helical" evidence="9">
    <location>
        <begin position="297"/>
        <end position="314"/>
    </location>
</feature>